<evidence type="ECO:0000313" key="5">
    <source>
        <dbReference type="Proteomes" id="UP000663829"/>
    </source>
</evidence>
<dbReference type="AlphaFoldDB" id="A0A815G1Q3"/>
<dbReference type="EMBL" id="CAJNOK010014724">
    <property type="protein sequence ID" value="CAF1210642.1"/>
    <property type="molecule type" value="Genomic_DNA"/>
</dbReference>
<dbReference type="InterPro" id="IPR002110">
    <property type="entry name" value="Ankyrin_rpt"/>
</dbReference>
<dbReference type="Proteomes" id="UP000681722">
    <property type="component" value="Unassembled WGS sequence"/>
</dbReference>
<organism evidence="2 5">
    <name type="scientific">Didymodactylos carnosus</name>
    <dbReference type="NCBI Taxonomy" id="1234261"/>
    <lineage>
        <taxon>Eukaryota</taxon>
        <taxon>Metazoa</taxon>
        <taxon>Spiralia</taxon>
        <taxon>Gnathifera</taxon>
        <taxon>Rotifera</taxon>
        <taxon>Eurotatoria</taxon>
        <taxon>Bdelloidea</taxon>
        <taxon>Philodinida</taxon>
        <taxon>Philodinidae</taxon>
        <taxon>Didymodactylos</taxon>
    </lineage>
</organism>
<dbReference type="Proteomes" id="UP000682733">
    <property type="component" value="Unassembled WGS sequence"/>
</dbReference>
<accession>A0A815G1Q3</accession>
<dbReference type="SUPFAM" id="SSF48403">
    <property type="entry name" value="Ankyrin repeat"/>
    <property type="match status" value="1"/>
</dbReference>
<sequence>MLVFNDGHGELINLVTGNVVSPNLNFEDDGCLLVRSEISKTQSRPLTECQISNFEQPGASDIQKNKDVTKAEEQLSRKEMITTTGDITLSLNQLKLETASECDVREPIITDKGLCLYNPSVIDLLLFPTSNKNCIFYDFEHGNFDQFKVTMDYDHADVVRMRNDRNQTLLHISAIRLVPYVWLRLLLMRNIDPTAQDNDGYTAAHYAVEWNNVEILKALTVRCHSVQ</sequence>
<dbReference type="Gene3D" id="1.25.40.20">
    <property type="entry name" value="Ankyrin repeat-containing domain"/>
    <property type="match status" value="1"/>
</dbReference>
<evidence type="ECO:0000313" key="2">
    <source>
        <dbReference type="EMBL" id="CAF1332746.1"/>
    </source>
</evidence>
<comment type="caution">
    <text evidence="2">The sequence shown here is derived from an EMBL/GenBank/DDBJ whole genome shotgun (WGS) entry which is preliminary data.</text>
</comment>
<name>A0A815G1Q3_9BILA</name>
<dbReference type="EMBL" id="CAJOBC010054209">
    <property type="protein sequence ID" value="CAF4187614.1"/>
    <property type="molecule type" value="Genomic_DNA"/>
</dbReference>
<reference evidence="2" key="1">
    <citation type="submission" date="2021-02" db="EMBL/GenBank/DDBJ databases">
        <authorList>
            <person name="Nowell W R."/>
        </authorList>
    </citation>
    <scope>NUCLEOTIDE SEQUENCE</scope>
</reference>
<dbReference type="EMBL" id="CAJOBA010036259">
    <property type="protein sequence ID" value="CAF4019568.1"/>
    <property type="molecule type" value="Genomic_DNA"/>
</dbReference>
<evidence type="ECO:0000313" key="3">
    <source>
        <dbReference type="EMBL" id="CAF4019568.1"/>
    </source>
</evidence>
<protein>
    <recommendedName>
        <fullName evidence="6">ANK_REP_REGION domain-containing protein</fullName>
    </recommendedName>
</protein>
<dbReference type="Proteomes" id="UP000663829">
    <property type="component" value="Unassembled WGS sequence"/>
</dbReference>
<dbReference type="Pfam" id="PF12796">
    <property type="entry name" value="Ank_2"/>
    <property type="match status" value="1"/>
</dbReference>
<gene>
    <name evidence="2" type="ORF">GPM918_LOCUS30037</name>
    <name evidence="1" type="ORF">OVA965_LOCUS24430</name>
    <name evidence="4" type="ORF">SRO942_LOCUS30635</name>
    <name evidence="3" type="ORF">TMI583_LOCUS25150</name>
</gene>
<keyword evidence="5" id="KW-1185">Reference proteome</keyword>
<evidence type="ECO:0000313" key="4">
    <source>
        <dbReference type="EMBL" id="CAF4187614.1"/>
    </source>
</evidence>
<proteinExistence type="predicted"/>
<dbReference type="Proteomes" id="UP000677228">
    <property type="component" value="Unassembled WGS sequence"/>
</dbReference>
<evidence type="ECO:0008006" key="6">
    <source>
        <dbReference type="Google" id="ProtNLM"/>
    </source>
</evidence>
<feature type="non-terminal residue" evidence="2">
    <location>
        <position position="1"/>
    </location>
</feature>
<dbReference type="InterPro" id="IPR036770">
    <property type="entry name" value="Ankyrin_rpt-contain_sf"/>
</dbReference>
<dbReference type="EMBL" id="CAJNOQ010013998">
    <property type="protein sequence ID" value="CAF1332746.1"/>
    <property type="molecule type" value="Genomic_DNA"/>
</dbReference>
<evidence type="ECO:0000313" key="1">
    <source>
        <dbReference type="EMBL" id="CAF1210642.1"/>
    </source>
</evidence>
<dbReference type="OrthoDB" id="20727at2759"/>